<reference evidence="2 3" key="1">
    <citation type="journal article" date="2015" name="Genome Announc.">
        <title>Draft Genome Sequences of Marine Isolates of Thalassomonas viridans and Thalassomonas actiniarum.</title>
        <authorList>
            <person name="Olonade I."/>
            <person name="van Zyl L.J."/>
            <person name="Trindade M."/>
        </authorList>
    </citation>
    <scope>NUCLEOTIDE SEQUENCE [LARGE SCALE GENOMIC DNA]</scope>
    <source>
        <strain evidence="2 3">A5K-106</strain>
    </source>
</reference>
<protein>
    <submittedName>
        <fullName evidence="2">PilZ domain-containing protein</fullName>
    </submittedName>
</protein>
<dbReference type="InterPro" id="IPR009875">
    <property type="entry name" value="PilZ_domain"/>
</dbReference>
<dbReference type="KEGG" id="tact:SG35_016755"/>
<organism evidence="2 3">
    <name type="scientific">Thalassomonas actiniarum</name>
    <dbReference type="NCBI Taxonomy" id="485447"/>
    <lineage>
        <taxon>Bacteria</taxon>
        <taxon>Pseudomonadati</taxon>
        <taxon>Pseudomonadota</taxon>
        <taxon>Gammaproteobacteria</taxon>
        <taxon>Alteromonadales</taxon>
        <taxon>Colwelliaceae</taxon>
        <taxon>Thalassomonas</taxon>
    </lineage>
</organism>
<feature type="domain" description="PilZ" evidence="1">
    <location>
        <begin position="4"/>
        <end position="93"/>
    </location>
</feature>
<evidence type="ECO:0000313" key="3">
    <source>
        <dbReference type="Proteomes" id="UP000032568"/>
    </source>
</evidence>
<gene>
    <name evidence="2" type="ORF">SG35_016755</name>
</gene>
<dbReference type="RefSeq" id="WP_044831633.1">
    <property type="nucleotide sequence ID" value="NZ_CP059735.1"/>
</dbReference>
<dbReference type="AlphaFoldDB" id="A0AAE9YK87"/>
<name>A0AAE9YK87_9GAMM</name>
<keyword evidence="3" id="KW-1185">Reference proteome</keyword>
<dbReference type="EMBL" id="CP059735">
    <property type="protein sequence ID" value="WDD97002.1"/>
    <property type="molecule type" value="Genomic_DNA"/>
</dbReference>
<sequence>MTEISLEFVNDKDLYLAYMPFLKAGGLFVRTTEAYELGADIMLEVALPDSLESSQVKGKVCWITPVGAQNGTPPGIGISFIEDPDNLRNQIEKVLGRHLNSSEPTLTM</sequence>
<evidence type="ECO:0000259" key="1">
    <source>
        <dbReference type="Pfam" id="PF07238"/>
    </source>
</evidence>
<dbReference type="Pfam" id="PF07238">
    <property type="entry name" value="PilZ"/>
    <property type="match status" value="1"/>
</dbReference>
<dbReference type="GO" id="GO:0035438">
    <property type="term" value="F:cyclic-di-GMP binding"/>
    <property type="evidence" value="ECO:0007669"/>
    <property type="project" value="InterPro"/>
</dbReference>
<proteinExistence type="predicted"/>
<accession>A0AAE9YK87</accession>
<dbReference type="Gene3D" id="2.40.10.220">
    <property type="entry name" value="predicted glycosyltransferase like domains"/>
    <property type="match status" value="1"/>
</dbReference>
<evidence type="ECO:0000313" key="2">
    <source>
        <dbReference type="EMBL" id="WDD97002.1"/>
    </source>
</evidence>
<dbReference type="Proteomes" id="UP000032568">
    <property type="component" value="Chromosome"/>
</dbReference>
<reference evidence="2 3" key="2">
    <citation type="journal article" date="2022" name="Mar. Drugs">
        <title>Bioassay-Guided Fractionation Leads to the Detection of Cholic Acid Generated by the Rare Thalassomonas sp.</title>
        <authorList>
            <person name="Pheiffer F."/>
            <person name="Schneider Y.K."/>
            <person name="Hansen E.H."/>
            <person name="Andersen J.H."/>
            <person name="Isaksson J."/>
            <person name="Busche T."/>
            <person name="R C."/>
            <person name="Kalinowski J."/>
            <person name="Zyl L.V."/>
            <person name="Trindade M."/>
        </authorList>
    </citation>
    <scope>NUCLEOTIDE SEQUENCE [LARGE SCALE GENOMIC DNA]</scope>
    <source>
        <strain evidence="2 3">A5K-106</strain>
    </source>
</reference>